<evidence type="ECO:0000313" key="2">
    <source>
        <dbReference type="Proteomes" id="UP000007819"/>
    </source>
</evidence>
<dbReference type="RefSeq" id="XP_029343230.1">
    <property type="nucleotide sequence ID" value="XM_029487370.1"/>
</dbReference>
<name>A0A8R2JPJ5_ACYPI</name>
<accession>A0A8R2JPJ5</accession>
<keyword evidence="2" id="KW-1185">Reference proteome</keyword>
<dbReference type="GeneID" id="115033741"/>
<dbReference type="KEGG" id="api:115033741"/>
<dbReference type="Proteomes" id="UP000007819">
    <property type="component" value="Chromosome A1"/>
</dbReference>
<evidence type="ECO:0000313" key="1">
    <source>
        <dbReference type="EnsemblMetazoa" id="XP_029343230.1"/>
    </source>
</evidence>
<protein>
    <submittedName>
        <fullName evidence="1">Uncharacterized protein</fullName>
    </submittedName>
</protein>
<dbReference type="AlphaFoldDB" id="A0A8R2JPJ5"/>
<dbReference type="EnsemblMetazoa" id="XM_029487370.1">
    <property type="protein sequence ID" value="XP_029343230.1"/>
    <property type="gene ID" value="LOC115033741"/>
</dbReference>
<reference evidence="1" key="2">
    <citation type="submission" date="2022-06" db="UniProtKB">
        <authorList>
            <consortium name="EnsemblMetazoa"/>
        </authorList>
    </citation>
    <scope>IDENTIFICATION</scope>
</reference>
<organism evidence="1 2">
    <name type="scientific">Acyrthosiphon pisum</name>
    <name type="common">Pea aphid</name>
    <dbReference type="NCBI Taxonomy" id="7029"/>
    <lineage>
        <taxon>Eukaryota</taxon>
        <taxon>Metazoa</taxon>
        <taxon>Ecdysozoa</taxon>
        <taxon>Arthropoda</taxon>
        <taxon>Hexapoda</taxon>
        <taxon>Insecta</taxon>
        <taxon>Pterygota</taxon>
        <taxon>Neoptera</taxon>
        <taxon>Paraneoptera</taxon>
        <taxon>Hemiptera</taxon>
        <taxon>Sternorrhyncha</taxon>
        <taxon>Aphidomorpha</taxon>
        <taxon>Aphidoidea</taxon>
        <taxon>Aphididae</taxon>
        <taxon>Macrosiphini</taxon>
        <taxon>Acyrthosiphon</taxon>
    </lineage>
</organism>
<reference evidence="2" key="1">
    <citation type="submission" date="2010-06" db="EMBL/GenBank/DDBJ databases">
        <authorList>
            <person name="Jiang H."/>
            <person name="Abraham K."/>
            <person name="Ali S."/>
            <person name="Alsbrooks S.L."/>
            <person name="Anim B.N."/>
            <person name="Anosike U.S."/>
            <person name="Attaway T."/>
            <person name="Bandaranaike D.P."/>
            <person name="Battles P.K."/>
            <person name="Bell S.N."/>
            <person name="Bell A.V."/>
            <person name="Beltran B."/>
            <person name="Bickham C."/>
            <person name="Bustamante Y."/>
            <person name="Caleb T."/>
            <person name="Canada A."/>
            <person name="Cardenas V."/>
            <person name="Carter K."/>
            <person name="Chacko J."/>
            <person name="Chandrabose M.N."/>
            <person name="Chavez D."/>
            <person name="Chavez A."/>
            <person name="Chen L."/>
            <person name="Chu H.-S."/>
            <person name="Claassen K.J."/>
            <person name="Cockrell R."/>
            <person name="Collins M."/>
            <person name="Cooper J.A."/>
            <person name="Cree A."/>
            <person name="Curry S.M."/>
            <person name="Da Y."/>
            <person name="Dao M.D."/>
            <person name="Das B."/>
            <person name="Davila M.-L."/>
            <person name="Davy-Carroll L."/>
            <person name="Denson S."/>
            <person name="Dinh H."/>
            <person name="Ebong V.E."/>
            <person name="Edwards J.R."/>
            <person name="Egan A."/>
            <person name="El-Daye J."/>
            <person name="Escobedo L."/>
            <person name="Fernandez S."/>
            <person name="Fernando P.R."/>
            <person name="Flagg N."/>
            <person name="Forbes L.D."/>
            <person name="Fowler R.G."/>
            <person name="Fu Q."/>
            <person name="Gabisi R.A."/>
            <person name="Ganer J."/>
            <person name="Garbino Pronczuk A."/>
            <person name="Garcia R.M."/>
            <person name="Garner T."/>
            <person name="Garrett T.E."/>
            <person name="Gonzalez D.A."/>
            <person name="Hamid H."/>
            <person name="Hawkins E.S."/>
            <person name="Hirani K."/>
            <person name="Hogues M.E."/>
            <person name="Hollins B."/>
            <person name="Hsiao C.-H."/>
            <person name="Jabil R."/>
            <person name="James M.L."/>
            <person name="Jhangiani S.N."/>
            <person name="Johnson B."/>
            <person name="Johnson Q."/>
            <person name="Joshi V."/>
            <person name="Kalu J.B."/>
            <person name="Kam C."/>
            <person name="Kashfia A."/>
            <person name="Keebler J."/>
            <person name="Kisamo H."/>
            <person name="Kovar C.L."/>
            <person name="Lago L.A."/>
            <person name="Lai C.-Y."/>
            <person name="Laidlaw J."/>
            <person name="Lara F."/>
            <person name="Le T.-K."/>
            <person name="Lee S.L."/>
            <person name="Legall F.H."/>
            <person name="Lemon S.J."/>
            <person name="Lewis L.R."/>
            <person name="Li B."/>
            <person name="Liu Y."/>
            <person name="Liu Y.-S."/>
            <person name="Lopez J."/>
            <person name="Lozado R.J."/>
            <person name="Lu J."/>
            <person name="Madu R.C."/>
            <person name="Maheshwari M."/>
            <person name="Maheshwari R."/>
            <person name="Malloy K."/>
            <person name="Martinez E."/>
            <person name="Mathew T."/>
            <person name="Mercado I.C."/>
            <person name="Mercado C."/>
            <person name="Meyer B."/>
            <person name="Montgomery K."/>
            <person name="Morgan M.B."/>
            <person name="Munidasa M."/>
            <person name="Nazareth L.V."/>
            <person name="Nelson J."/>
            <person name="Ng B.M."/>
            <person name="Nguyen N.B."/>
            <person name="Nguyen P.Q."/>
            <person name="Nguyen T."/>
            <person name="Obregon M."/>
            <person name="Okwuonu G.O."/>
            <person name="Onwere C.G."/>
            <person name="Orozco G."/>
            <person name="Parra A."/>
            <person name="Patel S."/>
            <person name="Patil S."/>
            <person name="Perez A."/>
            <person name="Perez Y."/>
            <person name="Pham C."/>
            <person name="Primus E.L."/>
            <person name="Pu L.-L."/>
            <person name="Puazo M."/>
            <person name="Qin X."/>
            <person name="Quiroz J.B."/>
            <person name="Reese J."/>
            <person name="Richards S."/>
            <person name="Rives C.M."/>
            <person name="Robberts R."/>
            <person name="Ruiz S.J."/>
            <person name="Ruiz M.J."/>
            <person name="Santibanez J."/>
            <person name="Schneider B.W."/>
            <person name="Sisson I."/>
            <person name="Smith M."/>
            <person name="Sodergren E."/>
            <person name="Song X.-Z."/>
            <person name="Song B.B."/>
            <person name="Summersgill H."/>
            <person name="Thelus R."/>
            <person name="Thornton R.D."/>
            <person name="Trejos Z.Y."/>
            <person name="Usmani K."/>
            <person name="Vattathil S."/>
            <person name="Villasana D."/>
            <person name="Walker D.L."/>
            <person name="Wang S."/>
            <person name="Wang K."/>
            <person name="White C.S."/>
            <person name="Williams A.C."/>
            <person name="Williamson J."/>
            <person name="Wilson K."/>
            <person name="Woghiren I.O."/>
            <person name="Woodworth J.R."/>
            <person name="Worley K.C."/>
            <person name="Wright R.A."/>
            <person name="Wu W."/>
            <person name="Young L."/>
            <person name="Zhang L."/>
            <person name="Zhang J."/>
            <person name="Zhu Y."/>
            <person name="Muzny D.M."/>
            <person name="Weinstock G."/>
            <person name="Gibbs R.A."/>
        </authorList>
    </citation>
    <scope>NUCLEOTIDE SEQUENCE [LARGE SCALE GENOMIC DNA]</scope>
    <source>
        <strain evidence="2">LSR1</strain>
    </source>
</reference>
<sequence>MNYMSQHFDDFSITVIKILEEMKEIRKENVRIANDNIKLTQEISDLKYRLDGIEQSSLKSTIEIIGIPTIPNEICKETAMNIAQVLNTVIKIEEAYRVPITVNGENKIIARLTQPGMKTAIIANCKLNKTFNLSNFNPTWSKDKRVFINNNLT</sequence>
<dbReference type="OrthoDB" id="6593820at2759"/>
<proteinExistence type="predicted"/>